<accession>A0A125NVK7</accession>
<keyword evidence="2" id="KW-1185">Reference proteome</keyword>
<evidence type="ECO:0000313" key="1">
    <source>
        <dbReference type="EMBL" id="KWT70075.1"/>
    </source>
</evidence>
<proteinExistence type="predicted"/>
<dbReference type="AlphaFoldDB" id="A0A125NVK7"/>
<dbReference type="PATRIC" id="fig|121290.4.peg.3245"/>
<protein>
    <submittedName>
        <fullName evidence="1">Uncharacterized protein</fullName>
    </submittedName>
</protein>
<dbReference type="RefSeq" id="WP_157066647.1">
    <property type="nucleotide sequence ID" value="NZ_JAEFBX010000001.1"/>
</dbReference>
<dbReference type="EMBL" id="LMTR01000040">
    <property type="protein sequence ID" value="KWT70075.1"/>
    <property type="molecule type" value="Genomic_DNA"/>
</dbReference>
<reference evidence="1 2" key="1">
    <citation type="submission" date="2015-10" db="EMBL/GenBank/DDBJ databases">
        <title>Transcriptomic analysis of a linuron degrading triple-species bacterial consortium.</title>
        <authorList>
            <person name="Albers P."/>
        </authorList>
    </citation>
    <scope>NUCLEOTIDE SEQUENCE [LARGE SCALE GENOMIC DNA]</scope>
    <source>
        <strain evidence="1 2">WDL6</strain>
    </source>
</reference>
<dbReference type="Proteomes" id="UP000059074">
    <property type="component" value="Unassembled WGS sequence"/>
</dbReference>
<sequence length="120" mass="13242">MKTFRATALTDTAVSEDRRRVEFSFRDADGQEYAISLPTAIAANLVPVLETLTSAHPQAGELTRLPRTFAVGHASGERLVLLRFDDEAPYAIEMEMAEALAEQLQEQSEEVSDIARPALH</sequence>
<gene>
    <name evidence="1" type="ORF">APY04_1284</name>
</gene>
<comment type="caution">
    <text evidence="1">The sequence shown here is derived from an EMBL/GenBank/DDBJ whole genome shotgun (WGS) entry which is preliminary data.</text>
</comment>
<evidence type="ECO:0000313" key="2">
    <source>
        <dbReference type="Proteomes" id="UP000059074"/>
    </source>
</evidence>
<dbReference type="OrthoDB" id="9853601at2"/>
<name>A0A125NVK7_HYPSL</name>
<organism evidence="1 2">
    <name type="scientific">Hyphomicrobium sulfonivorans</name>
    <dbReference type="NCBI Taxonomy" id="121290"/>
    <lineage>
        <taxon>Bacteria</taxon>
        <taxon>Pseudomonadati</taxon>
        <taxon>Pseudomonadota</taxon>
        <taxon>Alphaproteobacteria</taxon>
        <taxon>Hyphomicrobiales</taxon>
        <taxon>Hyphomicrobiaceae</taxon>
        <taxon>Hyphomicrobium</taxon>
    </lineage>
</organism>